<evidence type="ECO:0000313" key="5">
    <source>
        <dbReference type="EMBL" id="RSH93127.1"/>
    </source>
</evidence>
<feature type="compositionally biased region" description="Pro residues" evidence="4">
    <location>
        <begin position="1"/>
        <end position="12"/>
    </location>
</feature>
<dbReference type="Gene3D" id="3.40.640.10">
    <property type="entry name" value="Type I PLP-dependent aspartate aminotransferase-like (Major domain)"/>
    <property type="match status" value="1"/>
</dbReference>
<organism evidence="5 6">
    <name type="scientific">Saitozyma podzolica</name>
    <dbReference type="NCBI Taxonomy" id="1890683"/>
    <lineage>
        <taxon>Eukaryota</taxon>
        <taxon>Fungi</taxon>
        <taxon>Dikarya</taxon>
        <taxon>Basidiomycota</taxon>
        <taxon>Agaricomycotina</taxon>
        <taxon>Tremellomycetes</taxon>
        <taxon>Tremellales</taxon>
        <taxon>Trimorphomycetaceae</taxon>
        <taxon>Saitozyma</taxon>
    </lineage>
</organism>
<dbReference type="InterPro" id="IPR015421">
    <property type="entry name" value="PyrdxlP-dep_Trfase_major"/>
</dbReference>
<accession>A0A427YPY0</accession>
<gene>
    <name evidence="5" type="ORF">EHS25_007480</name>
</gene>
<dbReference type="Proteomes" id="UP000279259">
    <property type="component" value="Unassembled WGS sequence"/>
</dbReference>
<reference evidence="5 6" key="1">
    <citation type="submission" date="2018-11" db="EMBL/GenBank/DDBJ databases">
        <title>Genome sequence of Saitozyma podzolica DSM 27192.</title>
        <authorList>
            <person name="Aliyu H."/>
            <person name="Gorte O."/>
            <person name="Ochsenreither K."/>
        </authorList>
    </citation>
    <scope>NUCLEOTIDE SEQUENCE [LARGE SCALE GENOMIC DNA]</scope>
    <source>
        <strain evidence="5 6">DSM 27192</strain>
    </source>
</reference>
<dbReference type="Pfam" id="PF00202">
    <property type="entry name" value="Aminotran_3"/>
    <property type="match status" value="1"/>
</dbReference>
<dbReference type="AlphaFoldDB" id="A0A427YPY0"/>
<dbReference type="InterPro" id="IPR005814">
    <property type="entry name" value="Aminotrans_3"/>
</dbReference>
<dbReference type="InterPro" id="IPR015422">
    <property type="entry name" value="PyrdxlP-dep_Trfase_small"/>
</dbReference>
<evidence type="ECO:0000256" key="1">
    <source>
        <dbReference type="ARBA" id="ARBA00008954"/>
    </source>
</evidence>
<dbReference type="STRING" id="1890683.A0A427YPY0"/>
<evidence type="ECO:0000313" key="6">
    <source>
        <dbReference type="Proteomes" id="UP000279259"/>
    </source>
</evidence>
<comment type="caution">
    <text evidence="5">The sequence shown here is derived from an EMBL/GenBank/DDBJ whole genome shotgun (WGS) entry which is preliminary data.</text>
</comment>
<keyword evidence="6" id="KW-1185">Reference proteome</keyword>
<dbReference type="Gene3D" id="3.90.1150.10">
    <property type="entry name" value="Aspartate Aminotransferase, domain 1"/>
    <property type="match status" value="1"/>
</dbReference>
<proteinExistence type="inferred from homology"/>
<name>A0A427YPY0_9TREE</name>
<sequence length="477" mass="51199">MSPIALPTPPETPSLTPHLKPTTLPPHTTHTTHTTQTTHTPTAQLHHATPQPLAVSAEGMYVHLADGRTLLDSVSGGAAVASLGMGNAEVVQTMTDQAAKMAYAYHQLLGSGPGEELAEWLVSRGKGRFEAAAFLNSGSEAMEACIKLCRQYWVEKGERQRKYIIARFPSYHGNTLGALAVGNVPPRRDLYTPLFSDFIHHVSSPTYKRSHLPSESEEAYSLRLASELESKILELGAENIMAFVAEPVVGAALGVMPPPKGYFPAINAVVRKHNLLFVMDEVMSGSGRVGELFAHDAVAEGVTPDIMAMAKGLGAGYVTISAVLVNPRVAEMVREAGQWKNSHTYQNHPVNCAVAKKVMEITEREGLMENVKARGAQLLEELTAALEGVKGVYDVRGTGLFVGIELDAPADLKPRMAARVKARCFELGLLVLGLSGTVDGKQGETIVLAPAYIATPEQISDIARIVVQSVTECAKEL</sequence>
<feature type="region of interest" description="Disordered" evidence="4">
    <location>
        <begin position="1"/>
        <end position="47"/>
    </location>
</feature>
<dbReference type="GO" id="GO:0005829">
    <property type="term" value="C:cytosol"/>
    <property type="evidence" value="ECO:0007669"/>
    <property type="project" value="TreeGrafter"/>
</dbReference>
<protein>
    <recommendedName>
        <fullName evidence="7">Aminotransferase class III</fullName>
    </recommendedName>
</protein>
<evidence type="ECO:0008006" key="7">
    <source>
        <dbReference type="Google" id="ProtNLM"/>
    </source>
</evidence>
<dbReference type="PANTHER" id="PTHR43094:SF1">
    <property type="entry name" value="AMINOTRANSFERASE CLASS-III"/>
    <property type="match status" value="1"/>
</dbReference>
<keyword evidence="2 3" id="KW-0663">Pyridoxal phosphate</keyword>
<dbReference type="SUPFAM" id="SSF53383">
    <property type="entry name" value="PLP-dependent transferases"/>
    <property type="match status" value="1"/>
</dbReference>
<dbReference type="InterPro" id="IPR015424">
    <property type="entry name" value="PyrdxlP-dep_Trfase"/>
</dbReference>
<dbReference type="EMBL" id="RSCD01000004">
    <property type="protein sequence ID" value="RSH93127.1"/>
    <property type="molecule type" value="Genomic_DNA"/>
</dbReference>
<dbReference type="CDD" id="cd00610">
    <property type="entry name" value="OAT_like"/>
    <property type="match status" value="1"/>
</dbReference>
<evidence type="ECO:0000256" key="2">
    <source>
        <dbReference type="ARBA" id="ARBA00022898"/>
    </source>
</evidence>
<comment type="similarity">
    <text evidence="1 3">Belongs to the class-III pyridoxal-phosphate-dependent aminotransferase family.</text>
</comment>
<feature type="compositionally biased region" description="Low complexity" evidence="4">
    <location>
        <begin position="13"/>
        <end position="47"/>
    </location>
</feature>
<dbReference type="OrthoDB" id="10261433at2759"/>
<dbReference type="GO" id="GO:0008483">
    <property type="term" value="F:transaminase activity"/>
    <property type="evidence" value="ECO:0007669"/>
    <property type="project" value="InterPro"/>
</dbReference>
<evidence type="ECO:0000256" key="4">
    <source>
        <dbReference type="SAM" id="MobiDB-lite"/>
    </source>
</evidence>
<dbReference type="GO" id="GO:0030170">
    <property type="term" value="F:pyridoxal phosphate binding"/>
    <property type="evidence" value="ECO:0007669"/>
    <property type="project" value="InterPro"/>
</dbReference>
<evidence type="ECO:0000256" key="3">
    <source>
        <dbReference type="RuleBase" id="RU003560"/>
    </source>
</evidence>
<dbReference type="PANTHER" id="PTHR43094">
    <property type="entry name" value="AMINOTRANSFERASE"/>
    <property type="match status" value="1"/>
</dbReference>